<reference evidence="1" key="1">
    <citation type="submission" date="2022-08" db="EMBL/GenBank/DDBJ databases">
        <authorList>
            <consortium name="DOE Joint Genome Institute"/>
            <person name="Min B."/>
            <person name="Riley R."/>
            <person name="Sierra-Patev S."/>
            <person name="Naranjo-Ortiz M."/>
            <person name="Looney B."/>
            <person name="Konkel Z."/>
            <person name="Slot J.C."/>
            <person name="Sakamoto Y."/>
            <person name="Steenwyk J.L."/>
            <person name="Rokas A."/>
            <person name="Carro J."/>
            <person name="Camarero S."/>
            <person name="Ferreira P."/>
            <person name="Molpeceres G."/>
            <person name="Ruiz-Duenas F.J."/>
            <person name="Serrano A."/>
            <person name="Henrissat B."/>
            <person name="Drula E."/>
            <person name="Hughes K.W."/>
            <person name="Mata J.L."/>
            <person name="Ishikawa N.K."/>
            <person name="Vargas-Isla R."/>
            <person name="Ushijima S."/>
            <person name="Smith C.A."/>
            <person name="Ahrendt S."/>
            <person name="Andreopoulos W."/>
            <person name="He G."/>
            <person name="Labutti K."/>
            <person name="Lipzen A."/>
            <person name="Ng V."/>
            <person name="Sandor L."/>
            <person name="Barry K."/>
            <person name="Martinez A.T."/>
            <person name="Xiao Y."/>
            <person name="Gibbons J.G."/>
            <person name="Terashima K."/>
            <person name="Hibbett D.S."/>
            <person name="Grigoriev I.V."/>
        </authorList>
    </citation>
    <scope>NUCLEOTIDE SEQUENCE</scope>
    <source>
        <strain evidence="1">TFB9207</strain>
    </source>
</reference>
<dbReference type="AlphaFoldDB" id="A0AA38NX32"/>
<accession>A0AA38NX32</accession>
<proteinExistence type="predicted"/>
<evidence type="ECO:0000313" key="2">
    <source>
        <dbReference type="Proteomes" id="UP001163846"/>
    </source>
</evidence>
<gene>
    <name evidence="1" type="ORF">F5878DRAFT_666863</name>
</gene>
<protein>
    <submittedName>
        <fullName evidence="1">Uncharacterized protein</fullName>
    </submittedName>
</protein>
<dbReference type="EMBL" id="MU807074">
    <property type="protein sequence ID" value="KAJ3832116.1"/>
    <property type="molecule type" value="Genomic_DNA"/>
</dbReference>
<keyword evidence="2" id="KW-1185">Reference proteome</keyword>
<name>A0AA38NX32_9AGAR</name>
<organism evidence="1 2">
    <name type="scientific">Lentinula raphanica</name>
    <dbReference type="NCBI Taxonomy" id="153919"/>
    <lineage>
        <taxon>Eukaryota</taxon>
        <taxon>Fungi</taxon>
        <taxon>Dikarya</taxon>
        <taxon>Basidiomycota</taxon>
        <taxon>Agaricomycotina</taxon>
        <taxon>Agaricomycetes</taxon>
        <taxon>Agaricomycetidae</taxon>
        <taxon>Agaricales</taxon>
        <taxon>Marasmiineae</taxon>
        <taxon>Omphalotaceae</taxon>
        <taxon>Lentinula</taxon>
    </lineage>
</organism>
<evidence type="ECO:0000313" key="1">
    <source>
        <dbReference type="EMBL" id="KAJ3832116.1"/>
    </source>
</evidence>
<sequence length="443" mass="50332">MTSRSYTPTTSIAIYPPYYLHLLLSLPNELLHSIVEYIAYTYEPDRFPVKQPSPELSALSVANWQLRRLCLPFLFAEVVIHIEEEVQQLKHEFAHLLKFTKILAILDIPHSGDEALSQIIPQFEQLSDLELQLSGRNGDGINLFRTILAHPTVTSLEVDALPDEYMWNANDDLSKVILDWTTLSHTLSPHFGNCLARGMRIRTLQLDKDESHGPRIGSKILSGLQEIHIFDYDKADSLSWLPSLSLTHPTLNELWLFDRHSHNIYIHLAKSIVIKKIGLRRAVGPFPPEWYVTALCFTVNAVGVSLIKTLESVALSFPKLETITLELARHVGMYDIDDVVSAFAHFSSLRVVEPNNIFHRLKLRPEFDTLMPPVLSTRDVPEACAESVLLAFASRLAKQVRTLDLIHIDDCKYYHPTNTTPPWHITGWLHVLNSNRDIGGSFD</sequence>
<dbReference type="Proteomes" id="UP001163846">
    <property type="component" value="Unassembled WGS sequence"/>
</dbReference>
<comment type="caution">
    <text evidence="1">The sequence shown here is derived from an EMBL/GenBank/DDBJ whole genome shotgun (WGS) entry which is preliminary data.</text>
</comment>
<dbReference type="SUPFAM" id="SSF52047">
    <property type="entry name" value="RNI-like"/>
    <property type="match status" value="1"/>
</dbReference>